<proteinExistence type="predicted"/>
<keyword evidence="3" id="KW-1185">Reference proteome</keyword>
<dbReference type="PROSITE" id="PS50096">
    <property type="entry name" value="IQ"/>
    <property type="match status" value="1"/>
</dbReference>
<sequence>MEATRLTSNDLPLDSGSELLEERNSHEQVFLVATSDMYQQQEQPASIHSHEDLMDDVLRERMKQYVEQNEGSSERPLSEDDHFDHHDEEELAIASPMRRKHLTATMMSPLGIKKNHQKVFLEMFHHTLPESIHTVEETEKKESMAATILQKAVKGFIVRRRYMKRRMEEAKNKAEYEANKSELSNLKKKSQSQAMSTHEMQEQSLKLKKSIQASINRIKSREQARQESATIIQRAWRRKKEQNPSRLDIQEPSEKLLSALENSEYFGSRISIEDLMVLLTTTTTTKNTVVTRPDYSYRMTLI</sequence>
<dbReference type="GeneID" id="68093232"/>
<name>A0AA88KNS4_NAELO</name>
<dbReference type="Proteomes" id="UP000816034">
    <property type="component" value="Unassembled WGS sequence"/>
</dbReference>
<dbReference type="InterPro" id="IPR000048">
    <property type="entry name" value="IQ_motif_EF-hand-BS"/>
</dbReference>
<feature type="region of interest" description="Disordered" evidence="1">
    <location>
        <begin position="1"/>
        <end position="24"/>
    </location>
</feature>
<comment type="caution">
    <text evidence="2">The sequence shown here is derived from an EMBL/GenBank/DDBJ whole genome shotgun (WGS) entry which is preliminary data.</text>
</comment>
<feature type="compositionally biased region" description="Polar residues" evidence="1">
    <location>
        <begin position="1"/>
        <end position="10"/>
    </location>
</feature>
<dbReference type="Pfam" id="PF00612">
    <property type="entry name" value="IQ"/>
    <property type="match status" value="2"/>
</dbReference>
<dbReference type="AlphaFoldDB" id="A0AA88KNS4"/>
<evidence type="ECO:0000313" key="3">
    <source>
        <dbReference type="Proteomes" id="UP000816034"/>
    </source>
</evidence>
<gene>
    <name evidence="2" type="ORF">C9374_000776</name>
</gene>
<evidence type="ECO:0000256" key="1">
    <source>
        <dbReference type="SAM" id="MobiDB-lite"/>
    </source>
</evidence>
<reference evidence="2 3" key="1">
    <citation type="journal article" date="2018" name="BMC Genomics">
        <title>The genome of Naegleria lovaniensis, the basis for a comparative approach to unravel pathogenicity factors of the human pathogenic amoeba N. fowleri.</title>
        <authorList>
            <person name="Liechti N."/>
            <person name="Schurch N."/>
            <person name="Bruggmann R."/>
            <person name="Wittwer M."/>
        </authorList>
    </citation>
    <scope>NUCLEOTIDE SEQUENCE [LARGE SCALE GENOMIC DNA]</scope>
    <source>
        <strain evidence="2 3">ATCC 30569</strain>
    </source>
</reference>
<accession>A0AA88KNS4</accession>
<evidence type="ECO:0000313" key="2">
    <source>
        <dbReference type="EMBL" id="KAG2387926.1"/>
    </source>
</evidence>
<dbReference type="EMBL" id="PYSW02000011">
    <property type="protein sequence ID" value="KAG2387926.1"/>
    <property type="molecule type" value="Genomic_DNA"/>
</dbReference>
<protein>
    <submittedName>
        <fullName evidence="2">Uncharacterized protein</fullName>
    </submittedName>
</protein>
<dbReference type="RefSeq" id="XP_044551918.1">
    <property type="nucleotide sequence ID" value="XM_044697760.1"/>
</dbReference>
<organism evidence="2 3">
    <name type="scientific">Naegleria lovaniensis</name>
    <name type="common">Amoeba</name>
    <dbReference type="NCBI Taxonomy" id="51637"/>
    <lineage>
        <taxon>Eukaryota</taxon>
        <taxon>Discoba</taxon>
        <taxon>Heterolobosea</taxon>
        <taxon>Tetramitia</taxon>
        <taxon>Eutetramitia</taxon>
        <taxon>Vahlkampfiidae</taxon>
        <taxon>Naegleria</taxon>
    </lineage>
</organism>
<dbReference type="SMART" id="SM00015">
    <property type="entry name" value="IQ"/>
    <property type="match status" value="2"/>
</dbReference>